<evidence type="ECO:0000313" key="2">
    <source>
        <dbReference type="EMBL" id="KIH65518.1"/>
    </source>
</evidence>
<feature type="domain" description="Peptidase M13 N-terminal" evidence="1">
    <location>
        <begin position="65"/>
        <end position="171"/>
    </location>
</feature>
<protein>
    <recommendedName>
        <fullName evidence="1">Peptidase M13 N-terminal domain-containing protein</fullName>
    </recommendedName>
</protein>
<dbReference type="InterPro" id="IPR042089">
    <property type="entry name" value="Peptidase_M13_dom_2"/>
</dbReference>
<dbReference type="Gene3D" id="1.10.1380.10">
    <property type="entry name" value="Neutral endopeptidase , domain2"/>
    <property type="match status" value="1"/>
</dbReference>
<dbReference type="OrthoDB" id="5847640at2759"/>
<accession>A0A0C2D7A8</accession>
<dbReference type="InterPro" id="IPR008753">
    <property type="entry name" value="Peptidase_M13_N"/>
</dbReference>
<keyword evidence="3" id="KW-1185">Reference proteome</keyword>
<reference evidence="2 3" key="1">
    <citation type="submission" date="2013-12" db="EMBL/GenBank/DDBJ databases">
        <title>Draft genome of the parsitic nematode Ancylostoma duodenale.</title>
        <authorList>
            <person name="Mitreva M."/>
        </authorList>
    </citation>
    <scope>NUCLEOTIDE SEQUENCE [LARGE SCALE GENOMIC DNA]</scope>
    <source>
        <strain evidence="2 3">Zhejiang</strain>
    </source>
</reference>
<gene>
    <name evidence="2" type="ORF">ANCDUO_04161</name>
</gene>
<proteinExistence type="predicted"/>
<evidence type="ECO:0000259" key="1">
    <source>
        <dbReference type="Pfam" id="PF05649"/>
    </source>
</evidence>
<sequence>MFMAKFVLTRTPTPPTPLLSQVPRNSSSPVSKVAFSGRYLLVSVSPMTSYLIFLARIIKSSMEASDAGVRALKFDQGDLGLGPFTRDYYLDREKHGEKIAAYRKFLIDKVTQFLQDIDLPNNGTKIANDVDEIIDLETKLAKIIVPEEDRRDFNRMYNLRRLSDMQKLVPLVGFFCLLI</sequence>
<dbReference type="SUPFAM" id="SSF55486">
    <property type="entry name" value="Metalloproteases ('zincins'), catalytic domain"/>
    <property type="match status" value="1"/>
</dbReference>
<dbReference type="GO" id="GO:0006508">
    <property type="term" value="P:proteolysis"/>
    <property type="evidence" value="ECO:0007669"/>
    <property type="project" value="InterPro"/>
</dbReference>
<dbReference type="Pfam" id="PF05649">
    <property type="entry name" value="Peptidase_M13_N"/>
    <property type="match status" value="1"/>
</dbReference>
<evidence type="ECO:0000313" key="3">
    <source>
        <dbReference type="Proteomes" id="UP000054047"/>
    </source>
</evidence>
<name>A0A0C2D7A8_9BILA</name>
<dbReference type="Proteomes" id="UP000054047">
    <property type="component" value="Unassembled WGS sequence"/>
</dbReference>
<organism evidence="2 3">
    <name type="scientific">Ancylostoma duodenale</name>
    <dbReference type="NCBI Taxonomy" id="51022"/>
    <lineage>
        <taxon>Eukaryota</taxon>
        <taxon>Metazoa</taxon>
        <taxon>Ecdysozoa</taxon>
        <taxon>Nematoda</taxon>
        <taxon>Chromadorea</taxon>
        <taxon>Rhabditida</taxon>
        <taxon>Rhabditina</taxon>
        <taxon>Rhabditomorpha</taxon>
        <taxon>Strongyloidea</taxon>
        <taxon>Ancylostomatidae</taxon>
        <taxon>Ancylostomatinae</taxon>
        <taxon>Ancylostoma</taxon>
    </lineage>
</organism>
<dbReference type="EMBL" id="KN727514">
    <property type="protein sequence ID" value="KIH65518.1"/>
    <property type="molecule type" value="Genomic_DNA"/>
</dbReference>
<dbReference type="AlphaFoldDB" id="A0A0C2D7A8"/>